<name>A0A2T8HRG1_9RHOB</name>
<dbReference type="Pfam" id="PF03466">
    <property type="entry name" value="LysR_substrate"/>
    <property type="match status" value="1"/>
</dbReference>
<dbReference type="GO" id="GO:0006351">
    <property type="term" value="P:DNA-templated transcription"/>
    <property type="evidence" value="ECO:0007669"/>
    <property type="project" value="TreeGrafter"/>
</dbReference>
<dbReference type="InterPro" id="IPR036388">
    <property type="entry name" value="WH-like_DNA-bd_sf"/>
</dbReference>
<dbReference type="SUPFAM" id="SSF46785">
    <property type="entry name" value="Winged helix' DNA-binding domain"/>
    <property type="match status" value="1"/>
</dbReference>
<dbReference type="GO" id="GO:0043565">
    <property type="term" value="F:sequence-specific DNA binding"/>
    <property type="evidence" value="ECO:0007669"/>
    <property type="project" value="TreeGrafter"/>
</dbReference>
<comment type="similarity">
    <text evidence="1">Belongs to the LysR transcriptional regulatory family.</text>
</comment>
<dbReference type="GO" id="GO:0003700">
    <property type="term" value="F:DNA-binding transcription factor activity"/>
    <property type="evidence" value="ECO:0007669"/>
    <property type="project" value="InterPro"/>
</dbReference>
<proteinExistence type="inferred from homology"/>
<feature type="domain" description="HTH lysR-type" evidence="5">
    <location>
        <begin position="9"/>
        <end position="66"/>
    </location>
</feature>
<evidence type="ECO:0000256" key="2">
    <source>
        <dbReference type="ARBA" id="ARBA00023015"/>
    </source>
</evidence>
<dbReference type="InterPro" id="IPR058163">
    <property type="entry name" value="LysR-type_TF_proteobact-type"/>
</dbReference>
<keyword evidence="3" id="KW-0238">DNA-binding</keyword>
<evidence type="ECO:0000259" key="5">
    <source>
        <dbReference type="PROSITE" id="PS50931"/>
    </source>
</evidence>
<sequence length="286" mass="30764">MINRPLHLPPLEWIRAFEAAARCGSFTAAAADIGITQSAVSQRISQLEKTLGAVLFIRQARAITLTVEGEAWLPHVQSALGTLHDSSEALFGSARKRLVISASQSVIALWLLPYLPALRRIAGGQLAVQTMVLGAHDAPPEEVIGIRYGAGDWPQAYRCQLFPESIAPLATPELCAQAEAWTDLPRIACAGPRPGWNTWCARFNVPTTPVPQLQFDTFAAALGAARAGMGVVLGSLPLCAEDLATGRLLQLGDEVLAHHESYWMISGKDAVTRRQWDEICAVISAA</sequence>
<dbReference type="InterPro" id="IPR036390">
    <property type="entry name" value="WH_DNA-bd_sf"/>
</dbReference>
<evidence type="ECO:0000256" key="3">
    <source>
        <dbReference type="ARBA" id="ARBA00023125"/>
    </source>
</evidence>
<dbReference type="FunFam" id="1.10.10.10:FF:000001">
    <property type="entry name" value="LysR family transcriptional regulator"/>
    <property type="match status" value="1"/>
</dbReference>
<dbReference type="RefSeq" id="WP_116559282.1">
    <property type="nucleotide sequence ID" value="NZ_QDKM01000007.1"/>
</dbReference>
<keyword evidence="2" id="KW-0805">Transcription regulation</keyword>
<evidence type="ECO:0000313" key="6">
    <source>
        <dbReference type="EMBL" id="PVH28014.1"/>
    </source>
</evidence>
<dbReference type="Gene3D" id="1.10.10.10">
    <property type="entry name" value="Winged helix-like DNA-binding domain superfamily/Winged helix DNA-binding domain"/>
    <property type="match status" value="1"/>
</dbReference>
<dbReference type="PROSITE" id="PS50931">
    <property type="entry name" value="HTH_LYSR"/>
    <property type="match status" value="1"/>
</dbReference>
<dbReference type="PANTHER" id="PTHR30537">
    <property type="entry name" value="HTH-TYPE TRANSCRIPTIONAL REGULATOR"/>
    <property type="match status" value="1"/>
</dbReference>
<evidence type="ECO:0000313" key="7">
    <source>
        <dbReference type="Proteomes" id="UP000245911"/>
    </source>
</evidence>
<evidence type="ECO:0000256" key="4">
    <source>
        <dbReference type="ARBA" id="ARBA00023163"/>
    </source>
</evidence>
<dbReference type="Proteomes" id="UP000245911">
    <property type="component" value="Unassembled WGS sequence"/>
</dbReference>
<keyword evidence="4" id="KW-0804">Transcription</keyword>
<keyword evidence="7" id="KW-1185">Reference proteome</keyword>
<dbReference type="InterPro" id="IPR000847">
    <property type="entry name" value="LysR_HTH_N"/>
</dbReference>
<dbReference type="PANTHER" id="PTHR30537:SF79">
    <property type="entry name" value="TRANSCRIPTIONAL REGULATOR-RELATED"/>
    <property type="match status" value="1"/>
</dbReference>
<dbReference type="EMBL" id="QDKM01000007">
    <property type="protein sequence ID" value="PVH28014.1"/>
    <property type="molecule type" value="Genomic_DNA"/>
</dbReference>
<evidence type="ECO:0000256" key="1">
    <source>
        <dbReference type="ARBA" id="ARBA00009437"/>
    </source>
</evidence>
<dbReference type="SUPFAM" id="SSF53850">
    <property type="entry name" value="Periplasmic binding protein-like II"/>
    <property type="match status" value="1"/>
</dbReference>
<protein>
    <submittedName>
        <fullName evidence="6">LysR family transcriptional regulator</fullName>
    </submittedName>
</protein>
<dbReference type="Gene3D" id="3.40.190.10">
    <property type="entry name" value="Periplasmic binding protein-like II"/>
    <property type="match status" value="2"/>
</dbReference>
<organism evidence="6 7">
    <name type="scientific">Pararhodobacter oceanensis</name>
    <dbReference type="NCBI Taxonomy" id="2172121"/>
    <lineage>
        <taxon>Bacteria</taxon>
        <taxon>Pseudomonadati</taxon>
        <taxon>Pseudomonadota</taxon>
        <taxon>Alphaproteobacteria</taxon>
        <taxon>Rhodobacterales</taxon>
        <taxon>Paracoccaceae</taxon>
        <taxon>Pararhodobacter</taxon>
    </lineage>
</organism>
<accession>A0A2T8HRG1</accession>
<reference evidence="6 7" key="1">
    <citation type="submission" date="2018-04" db="EMBL/GenBank/DDBJ databases">
        <title>Pararhodobacter oceanense sp. nov., isolated from marine intertidal sediment.</title>
        <authorList>
            <person name="Wang X.-L."/>
            <person name="Du Z.-J."/>
        </authorList>
    </citation>
    <scope>NUCLEOTIDE SEQUENCE [LARGE SCALE GENOMIC DNA]</scope>
    <source>
        <strain evidence="6 7">AM505</strain>
    </source>
</reference>
<dbReference type="AlphaFoldDB" id="A0A2T8HRG1"/>
<gene>
    <name evidence="6" type="ORF">DDE20_14745</name>
</gene>
<dbReference type="Pfam" id="PF00126">
    <property type="entry name" value="HTH_1"/>
    <property type="match status" value="1"/>
</dbReference>
<dbReference type="OrthoDB" id="7846471at2"/>
<comment type="caution">
    <text evidence="6">The sequence shown here is derived from an EMBL/GenBank/DDBJ whole genome shotgun (WGS) entry which is preliminary data.</text>
</comment>
<dbReference type="InterPro" id="IPR005119">
    <property type="entry name" value="LysR_subst-bd"/>
</dbReference>
<dbReference type="PRINTS" id="PR00039">
    <property type="entry name" value="HTHLYSR"/>
</dbReference>